<dbReference type="Pfam" id="PF00773">
    <property type="entry name" value="RNB"/>
    <property type="match status" value="1"/>
</dbReference>
<dbReference type="PANTHER" id="PTHR23355">
    <property type="entry name" value="RIBONUCLEASE"/>
    <property type="match status" value="1"/>
</dbReference>
<dbReference type="InterPro" id="IPR001900">
    <property type="entry name" value="RNase_II/R"/>
</dbReference>
<sequence>MENIASMDIDNGISYFEKSVQCHDSNNTNTSFDAILDYQMLNEGPVMNSHVFYPRALGKKHIYSEECNTEEMEEKLRESPNKYIICKIYIESPNHAFCIPVEPSENVKRIEIKGRSKAGQTFTGDEVVVELLNVENDNHHLEKIYGKVVRRVNCHRVTETRHPVFVCVIDDQAGHVMIPLCKTIPKIHIYNRHAKEASSHIESNNIVDVYNYDREQRKLVFKRLLIVPNENRDSYVFIVSFLKWNRHYQYPLGAVVQVLTSESTNINASLRVLDVMYGVPTIYGKQTVKHVRGILSKCDGSQNCASEQDRVNYSHLHAFTVDPDNAKALDDALSIEINEDRDCVGIHVTDVTTFIKKDDPIDVDAQKRITTLYSNIGKPRRLLPEPLSENIVSLLPKHKRNCLSVFFYFNKDGKMIGSPQLCKTIIQSHIQFSYVQVQNILEGKANTFNPTITTHVQRLFKIATELRMKRLGNAMFAIRMKDSVTFEAHLLVEEFMIVTNKYVAEKLLAVYPKQVPLLCQGSQSNSNVEKWFRENEGIVDALQTVEKCIVCHDDRVVHISGEFLSVLCKHYQIEDIEKDSKMMKIDQLHPLQIIALHEWLSMQNKATYKCSSQVQDLSIDAKNVNVNVCPYTQFTSPIRRYVDMVVHRMVHCMLNKEPSCYTQQDIEKVCCNCNKQLSRTEIYEEKCKSLIVAESLRSHPKLCTCVIIDVSDEGITLFTYVLGEFQTFILPFKLLDITTSPKISKDENTKRNIVSVQWRKRLYDRHYSLQRLSYTDYTKTRHIDPNKEIDIVPIKDWANGLGKLVQNKRDEHAQVLRGIANCVHHSFIPGPANVVTDISTEEFRKGVAVAPYASFSKRFSYGQVLCVQMSAYFQRGLLKLCPQIYEMTKSIHFCLHHRDDPVKWLIRYSKLHTTPMYSCMDDYKTRWVPLVLMEAAVSAVNEEGSYTINNLSVQFTTEYDGFRGRFKLPLNFCRVRNIVLDRRDYVTDDDESGGRTRKPVVNMSRDWLCVRSKVTTLADQTNDIDNHRYFYWIAHGEITSVETEIDEMGSGGHSTGTTQGALKTGTNTRQFVSIDFKLHPDVPFIPATLKTNCRLPCSVEMLIKADVDRRTESYLQVLDDASELAKAIALGRTIPWLDPEHIRISSIIERDVPFTSLCKNNRNQNEAIDKALSSAFSLIQGPPGTFREIFDNYCRSIQF</sequence>
<feature type="domain" description="RNB" evidence="1">
    <location>
        <begin position="310"/>
        <end position="656"/>
    </location>
</feature>
<proteinExistence type="predicted"/>
<dbReference type="Pfam" id="PF25049">
    <property type="entry name" value="OB_HELZ2"/>
    <property type="match status" value="1"/>
</dbReference>
<dbReference type="AlphaFoldDB" id="A0ABD3W469"/>
<dbReference type="InterPro" id="IPR012340">
    <property type="entry name" value="NA-bd_OB-fold"/>
</dbReference>
<accession>A0ABD3W469</accession>
<dbReference type="Proteomes" id="UP001634394">
    <property type="component" value="Unassembled WGS sequence"/>
</dbReference>
<reference evidence="2 3" key="1">
    <citation type="submission" date="2024-11" db="EMBL/GenBank/DDBJ databases">
        <title>Chromosome-level genome assembly of the freshwater bivalve Anodonta woodiana.</title>
        <authorList>
            <person name="Chen X."/>
        </authorList>
    </citation>
    <scope>NUCLEOTIDE SEQUENCE [LARGE SCALE GENOMIC DNA]</scope>
    <source>
        <strain evidence="2">MN2024</strain>
        <tissue evidence="2">Gills</tissue>
    </source>
</reference>
<name>A0ABD3W469_SINWO</name>
<dbReference type="Gene3D" id="3.40.50.300">
    <property type="entry name" value="P-loop containing nucleotide triphosphate hydrolases"/>
    <property type="match status" value="1"/>
</dbReference>
<evidence type="ECO:0000313" key="2">
    <source>
        <dbReference type="EMBL" id="KAL3868674.1"/>
    </source>
</evidence>
<protein>
    <recommendedName>
        <fullName evidence="1">RNB domain-containing protein</fullName>
    </recommendedName>
</protein>
<comment type="caution">
    <text evidence="2">The sequence shown here is derived from an EMBL/GenBank/DDBJ whole genome shotgun (WGS) entry which is preliminary data.</text>
</comment>
<dbReference type="SUPFAM" id="SSF50249">
    <property type="entry name" value="Nucleic acid-binding proteins"/>
    <property type="match status" value="2"/>
</dbReference>
<organism evidence="2 3">
    <name type="scientific">Sinanodonta woodiana</name>
    <name type="common">Chinese pond mussel</name>
    <name type="synonym">Anodonta woodiana</name>
    <dbReference type="NCBI Taxonomy" id="1069815"/>
    <lineage>
        <taxon>Eukaryota</taxon>
        <taxon>Metazoa</taxon>
        <taxon>Spiralia</taxon>
        <taxon>Lophotrochozoa</taxon>
        <taxon>Mollusca</taxon>
        <taxon>Bivalvia</taxon>
        <taxon>Autobranchia</taxon>
        <taxon>Heteroconchia</taxon>
        <taxon>Palaeoheterodonta</taxon>
        <taxon>Unionida</taxon>
        <taxon>Unionoidea</taxon>
        <taxon>Unionidae</taxon>
        <taxon>Unioninae</taxon>
        <taxon>Sinanodonta</taxon>
    </lineage>
</organism>
<dbReference type="EMBL" id="JBJQND010000008">
    <property type="protein sequence ID" value="KAL3868674.1"/>
    <property type="molecule type" value="Genomic_DNA"/>
</dbReference>
<dbReference type="PANTHER" id="PTHR23355:SF9">
    <property type="entry name" value="DIS3-LIKE EXONUCLEASE 2"/>
    <property type="match status" value="1"/>
</dbReference>
<dbReference type="SMART" id="SM00955">
    <property type="entry name" value="RNB"/>
    <property type="match status" value="1"/>
</dbReference>
<keyword evidence="3" id="KW-1185">Reference proteome</keyword>
<evidence type="ECO:0000313" key="3">
    <source>
        <dbReference type="Proteomes" id="UP001634394"/>
    </source>
</evidence>
<gene>
    <name evidence="2" type="ORF">ACJMK2_041452</name>
</gene>
<dbReference type="InterPro" id="IPR056787">
    <property type="entry name" value="OB_HELZ2"/>
</dbReference>
<evidence type="ECO:0000259" key="1">
    <source>
        <dbReference type="SMART" id="SM00955"/>
    </source>
</evidence>
<dbReference type="InterPro" id="IPR050180">
    <property type="entry name" value="RNR_Ribonuclease"/>
</dbReference>
<dbReference type="InterPro" id="IPR027417">
    <property type="entry name" value="P-loop_NTPase"/>
</dbReference>